<evidence type="ECO:0008006" key="3">
    <source>
        <dbReference type="Google" id="ProtNLM"/>
    </source>
</evidence>
<sequence>MKNIELKIEGNVLHFKYLEMATTVEEAKEQADYVKSELMKPTVRFFLNDNSEINQVAKPEVNEVWGELMAWVAQNIEKTATIAPGATLKMQLNRLSRTAGTYEHVRAFTNKEQALAFIGSAN</sequence>
<proteinExistence type="predicted"/>
<evidence type="ECO:0000313" key="2">
    <source>
        <dbReference type="Proteomes" id="UP000741863"/>
    </source>
</evidence>
<comment type="caution">
    <text evidence="1">The sequence shown here is derived from an EMBL/GenBank/DDBJ whole genome shotgun (WGS) entry which is preliminary data.</text>
</comment>
<organism evidence="1 2">
    <name type="scientific">Geomicrobium sediminis</name>
    <dbReference type="NCBI Taxonomy" id="1347788"/>
    <lineage>
        <taxon>Bacteria</taxon>
        <taxon>Bacillati</taxon>
        <taxon>Bacillota</taxon>
        <taxon>Bacilli</taxon>
        <taxon>Bacillales</taxon>
        <taxon>Geomicrobium</taxon>
    </lineage>
</organism>
<dbReference type="RefSeq" id="WP_204699149.1">
    <property type="nucleotide sequence ID" value="NZ_JAFBEC010000012.1"/>
</dbReference>
<reference evidence="1 2" key="1">
    <citation type="submission" date="2021-01" db="EMBL/GenBank/DDBJ databases">
        <title>Genomic Encyclopedia of Type Strains, Phase IV (KMG-IV): sequencing the most valuable type-strain genomes for metagenomic binning, comparative biology and taxonomic classification.</title>
        <authorList>
            <person name="Goeker M."/>
        </authorList>
    </citation>
    <scope>NUCLEOTIDE SEQUENCE [LARGE SCALE GENOMIC DNA]</scope>
    <source>
        <strain evidence="1 2">DSM 25540</strain>
    </source>
</reference>
<dbReference type="Proteomes" id="UP000741863">
    <property type="component" value="Unassembled WGS sequence"/>
</dbReference>
<gene>
    <name evidence="1" type="ORF">JOD17_003484</name>
</gene>
<name>A0ABS2PHT0_9BACL</name>
<protein>
    <recommendedName>
        <fullName evidence="3">STAS/SEC14 domain-containing protein</fullName>
    </recommendedName>
</protein>
<dbReference type="EMBL" id="JAFBEC010000012">
    <property type="protein sequence ID" value="MBM7634378.1"/>
    <property type="molecule type" value="Genomic_DNA"/>
</dbReference>
<evidence type="ECO:0000313" key="1">
    <source>
        <dbReference type="EMBL" id="MBM7634378.1"/>
    </source>
</evidence>
<accession>A0ABS2PHT0</accession>
<keyword evidence="2" id="KW-1185">Reference proteome</keyword>